<dbReference type="Proteomes" id="UP000095286">
    <property type="component" value="Unplaced"/>
</dbReference>
<evidence type="ECO:0000313" key="2">
    <source>
        <dbReference type="WBParaSite" id="RSKR_0000263000.2"/>
    </source>
</evidence>
<evidence type="ECO:0000313" key="1">
    <source>
        <dbReference type="Proteomes" id="UP000095286"/>
    </source>
</evidence>
<protein>
    <submittedName>
        <fullName evidence="2">Heat shock protein 70</fullName>
    </submittedName>
</protein>
<accession>A0AC35TNC3</accession>
<sequence length="982" mass="109338">MTSYAIGIDLGTTFSCVAVYKNQKVVVIANEHGSRTTPSVVCFMDAEILVGQPALDMFAINPTNIVYDSKRLIGRKYVDDIVKGDVKNYPFKVTNGKGNRCLISVERNEADGKKTKRYTPEEIAAHVLENLKKTAERFLGCKITEAVITVPAYFNNCQKQATKNAGEIAGLKVLKVLTEPTSAVIQYAHDNKGAVNGLVLVFDLGGGTFDVSIVRIDNSNIEVLSTSGDTHLGGSDFDSVILEYAIAEIVKKHNIDVSGDPIAKAKLKIECEKAKRTLSTMQYANIIVPNIRNGVDIQVKITKAKFNSLCKKLFDRINKPIDQALEEAKLTKNNIDKVLLVGGSIRVPKVKEQLGKYFAPDKIVQSINPDEAMAVGAAIYASQMSSNQLQRCEKICLEDVVPFPLGIKISKERMHFIIDKNTKFPACKTQKYRTSEDNQLAVEVWVYEGESDMVDKNNELERNEVDGKKTKRYTPEAIAAHILKNLKKTAEEFLSCKITEAVITVPAYFKNYQKQATKNAGEIAGLKVLKVLTEPTSAVIQYAHDNKGAVNGLVLVFHLGKGTLDVSIVRIDNSNIEVLSTSSDTHLGGNDFDSVILEYAIAEIMKKHNIDVSGDPRAKAKLKVECEKAKRTLSANHDTNIIVPNIINGIDIQIKITRAKFNSLCSKLFDRINKPIDQALEEAKLTKDNIDKVLLAGGSIRVPKVKEQLSKYFAPDKIVQSINPDESVAAGAAIHASQMSSNQLQRSEKIYLEDVVPFPLGIKISEKRMHFIIDKNTKFPIRKTEKYRTSENNQLAVEICVYEGESDMVGKNNKLGMFTLSGLQPKPKGEIEIEIVFDLNDNGILEVTAVEVAKNLRKTITIEKDASKMTQKELDKIIKEFQNDCKGIEEFKKAQELKDSCEIIVKEIEEEIEDKSDKYNLNSKFMSNAKTEIKTYINWANQQHTVLSDTEVKSKVNIVKNAIAKIVNNPRTFKKRFSDMTL</sequence>
<proteinExistence type="predicted"/>
<name>A0AC35TNC3_9BILA</name>
<organism evidence="1 2">
    <name type="scientific">Rhabditophanes sp. KR3021</name>
    <dbReference type="NCBI Taxonomy" id="114890"/>
    <lineage>
        <taxon>Eukaryota</taxon>
        <taxon>Metazoa</taxon>
        <taxon>Ecdysozoa</taxon>
        <taxon>Nematoda</taxon>
        <taxon>Chromadorea</taxon>
        <taxon>Rhabditida</taxon>
        <taxon>Tylenchina</taxon>
        <taxon>Panagrolaimomorpha</taxon>
        <taxon>Strongyloidoidea</taxon>
        <taxon>Alloionematidae</taxon>
        <taxon>Rhabditophanes</taxon>
    </lineage>
</organism>
<dbReference type="WBParaSite" id="RSKR_0000263000.2">
    <property type="protein sequence ID" value="RSKR_0000263000.2"/>
    <property type="gene ID" value="RSKR_0000263000"/>
</dbReference>
<reference evidence="2" key="1">
    <citation type="submission" date="2016-11" db="UniProtKB">
        <authorList>
            <consortium name="WormBaseParasite"/>
        </authorList>
    </citation>
    <scope>IDENTIFICATION</scope>
    <source>
        <strain evidence="2">KR3021</strain>
    </source>
</reference>